<accession>A0A5Q2W7Q2</accession>
<dbReference type="KEGG" id="vg:56239312"/>
<keyword evidence="3" id="KW-1185">Reference proteome</keyword>
<name>A0A5Q2W7Q2_9CAUD</name>
<dbReference type="InterPro" id="IPR009595">
    <property type="entry name" value="Phage_DNA_replic_GP16.7"/>
</dbReference>
<dbReference type="SUPFAM" id="SSF140713">
    <property type="entry name" value="Phage replication organizer domain"/>
    <property type="match status" value="1"/>
</dbReference>
<dbReference type="EMBL" id="MN524844">
    <property type="protein sequence ID" value="QGH74217.1"/>
    <property type="molecule type" value="Genomic_DNA"/>
</dbReference>
<dbReference type="InterPro" id="IPR037211">
    <property type="entry name" value="Phage_DNA_replic_GP16.7_sf"/>
</dbReference>
<proteinExistence type="predicted"/>
<evidence type="ECO:0000256" key="1">
    <source>
        <dbReference type="SAM" id="Coils"/>
    </source>
</evidence>
<protein>
    <submittedName>
        <fullName evidence="2">DNA replication organizer</fullName>
    </submittedName>
</protein>
<evidence type="ECO:0000313" key="3">
    <source>
        <dbReference type="Proteomes" id="UP000361147"/>
    </source>
</evidence>
<dbReference type="GO" id="GO:0039693">
    <property type="term" value="P:viral DNA genome replication"/>
    <property type="evidence" value="ECO:0007669"/>
    <property type="project" value="InterPro"/>
</dbReference>
<reference evidence="2 3" key="1">
    <citation type="submission" date="2019-09" db="EMBL/GenBank/DDBJ databases">
        <title>Isolation and characterization of two phi29 phages that infect Bacillus pumilis.</title>
        <authorList>
            <person name="Batinovic S."/>
            <person name="Rice D."/>
            <person name="Beer M."/>
            <person name="Petrovski S."/>
        </authorList>
    </citation>
    <scope>NUCLEOTIDE SEQUENCE [LARGE SCALE GENOMIC DNA]</scope>
</reference>
<evidence type="ECO:0000313" key="2">
    <source>
        <dbReference type="EMBL" id="QGH74217.1"/>
    </source>
</evidence>
<sequence>MVIAIASSFGGQDEKPAPSLATQSLHIEINRLNREIEQRKETLKNLTIDEVTQLTPIVNEALDIYDRFNIKIPKDILEDTMYQQFETVKEVIEYIESQRQHWSYENRKRLPKGAYQK</sequence>
<dbReference type="GeneID" id="56239312"/>
<keyword evidence="1" id="KW-0175">Coiled coil</keyword>
<dbReference type="Gene3D" id="1.10.8.600">
    <property type="entry name" value="Phage phi29 replication organiser protein p16.7-like"/>
    <property type="match status" value="1"/>
</dbReference>
<dbReference type="Proteomes" id="UP000361147">
    <property type="component" value="Segment"/>
</dbReference>
<organism evidence="2 3">
    <name type="scientific">Bacillus phage vB_Bpu_PumA1</name>
    <dbReference type="NCBI Taxonomy" id="2662127"/>
    <lineage>
        <taxon>Viruses</taxon>
        <taxon>Duplodnaviria</taxon>
        <taxon>Heunggongvirae</taxon>
        <taxon>Uroviricota</taxon>
        <taxon>Caudoviricetes</taxon>
        <taxon>Salasmaviridae</taxon>
        <taxon>Bundooravirus</taxon>
        <taxon>Bundooravirus PumA1</taxon>
    </lineage>
</organism>
<dbReference type="RefSeq" id="YP_009910594.1">
    <property type="nucleotide sequence ID" value="NC_049971.1"/>
</dbReference>
<feature type="coiled-coil region" evidence="1">
    <location>
        <begin position="22"/>
        <end position="49"/>
    </location>
</feature>
<dbReference type="Pfam" id="PF06720">
    <property type="entry name" value="Phi-29_GP16_7"/>
    <property type="match status" value="1"/>
</dbReference>